<feature type="domain" description="Cohesin" evidence="5">
    <location>
        <begin position="34"/>
        <end position="158"/>
    </location>
</feature>
<name>G9FDX5_RUMFL</name>
<dbReference type="Pfam" id="PF00404">
    <property type="entry name" value="Dockerin_1"/>
    <property type="match status" value="1"/>
</dbReference>
<dbReference type="SUPFAM" id="SSF49384">
    <property type="entry name" value="Carbohydrate-binding domain"/>
    <property type="match status" value="1"/>
</dbReference>
<dbReference type="CDD" id="cd14256">
    <property type="entry name" value="Dockerin_I"/>
    <property type="match status" value="1"/>
</dbReference>
<evidence type="ECO:0000256" key="3">
    <source>
        <dbReference type="ARBA" id="ARBA00022737"/>
    </source>
</evidence>
<evidence type="ECO:0000313" key="6">
    <source>
        <dbReference type="EMBL" id="AEV58790.1"/>
    </source>
</evidence>
<organism evidence="6">
    <name type="scientific">Ruminococcus flavefaciens</name>
    <dbReference type="NCBI Taxonomy" id="1265"/>
    <lineage>
        <taxon>Bacteria</taxon>
        <taxon>Bacillati</taxon>
        <taxon>Bacillota</taxon>
        <taxon>Clostridia</taxon>
        <taxon>Eubacteriales</taxon>
        <taxon>Oscillospiraceae</taxon>
        <taxon>Ruminococcus</taxon>
    </lineage>
</organism>
<keyword evidence="3" id="KW-0677">Repeat</keyword>
<dbReference type="SUPFAM" id="SSF63446">
    <property type="entry name" value="Type I dockerin domain"/>
    <property type="match status" value="1"/>
</dbReference>
<dbReference type="InterPro" id="IPR002105">
    <property type="entry name" value="Dockerin_1_rpt"/>
</dbReference>
<dbReference type="InterPro" id="IPR008965">
    <property type="entry name" value="CBM2/CBM3_carb-bd_dom_sf"/>
</dbReference>
<feature type="signal peptide" evidence="4">
    <location>
        <begin position="1"/>
        <end position="28"/>
    </location>
</feature>
<dbReference type="Pfam" id="PF00963">
    <property type="entry name" value="Cohesin"/>
    <property type="match status" value="1"/>
</dbReference>
<dbReference type="CDD" id="cd08548">
    <property type="entry name" value="Type_I_cohesin_like"/>
    <property type="match status" value="1"/>
</dbReference>
<dbReference type="Gene3D" id="1.10.1330.10">
    <property type="entry name" value="Dockerin domain"/>
    <property type="match status" value="1"/>
</dbReference>
<dbReference type="EMBL" id="JN109625">
    <property type="protein sequence ID" value="AEV58790.1"/>
    <property type="molecule type" value="Genomic_DNA"/>
</dbReference>
<reference evidence="6" key="1">
    <citation type="journal article" date="2011" name="PLoS ONE">
        <title>Cellulosomics, a Gene-Centric Approach to Investigating the Intraspecific Diversity and Adaptation of Ruminococcus flavefaciens within the Rumen.</title>
        <authorList>
            <person name="Brulc J.M."/>
            <person name="Yeoman C.J."/>
            <person name="Wilson M.K."/>
            <person name="Berg Miller M.E."/>
            <person name="Jeraldo P."/>
            <person name="Jindou S."/>
            <person name="Goldenfeld N."/>
            <person name="Flint H.J."/>
            <person name="Lamed R."/>
            <person name="Borovok I."/>
            <person name="Vodovnik M."/>
            <person name="Nelson K.E."/>
            <person name="Bayer E.A."/>
            <person name="White B.A."/>
        </authorList>
    </citation>
    <scope>NUCLEOTIDE SEQUENCE</scope>
    <source>
        <strain evidence="6">YO718P061</strain>
    </source>
</reference>
<keyword evidence="2" id="KW-0964">Secreted</keyword>
<dbReference type="Gene3D" id="2.60.40.680">
    <property type="match status" value="1"/>
</dbReference>
<gene>
    <name evidence="6" type="primary">scaC</name>
</gene>
<dbReference type="InterPro" id="IPR002102">
    <property type="entry name" value="Cohesin_dom"/>
</dbReference>
<feature type="chain" id="PRO_5003521956" evidence="4">
    <location>
        <begin position="29"/>
        <end position="291"/>
    </location>
</feature>
<proteinExistence type="predicted"/>
<dbReference type="AlphaFoldDB" id="G9FDX5"/>
<dbReference type="InterPro" id="IPR036439">
    <property type="entry name" value="Dockerin_dom_sf"/>
</dbReference>
<evidence type="ECO:0000259" key="5">
    <source>
        <dbReference type="Pfam" id="PF00963"/>
    </source>
</evidence>
<keyword evidence="4" id="KW-0732">Signal</keyword>
<dbReference type="GO" id="GO:0030246">
    <property type="term" value="F:carbohydrate binding"/>
    <property type="evidence" value="ECO:0007669"/>
    <property type="project" value="InterPro"/>
</dbReference>
<sequence length="291" mass="29956">MKTKKIVIGAMAAAMLSLSICSMSPAFAAGETVQIRVGKDATAKAGGQYTVEVSLADIPSTGIQACGFSIQYDSSVISIDKVDAGAYTNTGAAKSDTTASLLPNFSSYSDNGEGMISLMWSTSLEDASYWLKSDGVFCTVSGKVKSDAKDGAKAAIKIVPTPHETYVGSGVKNTEIDCGYMKNSKETVQYQVKVTDGAFTVGDPTPATTAAPTVAPTTVAPTSATVKPTKKGDATLDGDVTLADALAILQYVANAKKYPLDAQAQANADCDGNAGITANDALFIQRVDAGL</sequence>
<dbReference type="GO" id="GO:0004553">
    <property type="term" value="F:hydrolase activity, hydrolyzing O-glycosyl compounds"/>
    <property type="evidence" value="ECO:0007669"/>
    <property type="project" value="InterPro"/>
</dbReference>
<dbReference type="GO" id="GO:0005576">
    <property type="term" value="C:extracellular region"/>
    <property type="evidence" value="ECO:0007669"/>
    <property type="project" value="UniProtKB-SubCell"/>
</dbReference>
<protein>
    <submittedName>
        <fullName evidence="6">Scaffoldin C</fullName>
    </submittedName>
</protein>
<evidence type="ECO:0000256" key="2">
    <source>
        <dbReference type="ARBA" id="ARBA00022525"/>
    </source>
</evidence>
<evidence type="ECO:0000256" key="4">
    <source>
        <dbReference type="SAM" id="SignalP"/>
    </source>
</evidence>
<dbReference type="GO" id="GO:0000272">
    <property type="term" value="P:polysaccharide catabolic process"/>
    <property type="evidence" value="ECO:0007669"/>
    <property type="project" value="InterPro"/>
</dbReference>
<comment type="subcellular location">
    <subcellularLocation>
        <location evidence="1">Secreted</location>
    </subcellularLocation>
</comment>
<accession>G9FDX5</accession>
<evidence type="ECO:0000256" key="1">
    <source>
        <dbReference type="ARBA" id="ARBA00004613"/>
    </source>
</evidence>